<feature type="signal peptide" evidence="1">
    <location>
        <begin position="1"/>
        <end position="24"/>
    </location>
</feature>
<gene>
    <name evidence="3" type="ORF">CWI75_13890</name>
</gene>
<reference evidence="4" key="1">
    <citation type="submission" date="2017-11" db="EMBL/GenBank/DDBJ databases">
        <title>The draft genome sequence of Chromatocurvus sp. F02.</title>
        <authorList>
            <person name="Du Z.-J."/>
            <person name="Chang Y.-Q."/>
        </authorList>
    </citation>
    <scope>NUCLEOTIDE SEQUENCE [LARGE SCALE GENOMIC DNA]</scope>
    <source>
        <strain evidence="4">F02</strain>
    </source>
</reference>
<dbReference type="RefSeq" id="WP_101522114.1">
    <property type="nucleotide sequence ID" value="NZ_PKLZ01000010.1"/>
</dbReference>
<evidence type="ECO:0000256" key="1">
    <source>
        <dbReference type="SAM" id="SignalP"/>
    </source>
</evidence>
<evidence type="ECO:0000259" key="2">
    <source>
        <dbReference type="PROSITE" id="PS50042"/>
    </source>
</evidence>
<evidence type="ECO:0000313" key="3">
    <source>
        <dbReference type="EMBL" id="PLW81832.1"/>
    </source>
</evidence>
<sequence length="181" mass="19552">MTISLFRLPLLLVTAALLVPQALADNRDDIRLKSGDALDALLSYAPGSAELISRARGILVFPDVVEMGFGTGGLYGEGALLVGGEPVAYYATAADRRDELADAARKSEVILFMTDDALISFRNTVGWKDGVHGEIDLVTADINGAIELEREEHPMLGFSFSDSELYDSIDFEGTTLNRIAR</sequence>
<feature type="domain" description="Cyclic nucleotide-binding" evidence="2">
    <location>
        <begin position="32"/>
        <end position="93"/>
    </location>
</feature>
<dbReference type="PROSITE" id="PS50042">
    <property type="entry name" value="CNMP_BINDING_3"/>
    <property type="match status" value="1"/>
</dbReference>
<protein>
    <recommendedName>
        <fullName evidence="2">Cyclic nucleotide-binding domain-containing protein</fullName>
    </recommendedName>
</protein>
<dbReference type="AlphaFoldDB" id="A0A2N5Y0B3"/>
<evidence type="ECO:0000313" key="4">
    <source>
        <dbReference type="Proteomes" id="UP000234845"/>
    </source>
</evidence>
<accession>A0A2N5Y0B3</accession>
<name>A0A2N5Y0B3_9GAMM</name>
<organism evidence="3 4">
    <name type="scientific">Kineobactrum sediminis</name>
    <dbReference type="NCBI Taxonomy" id="1905677"/>
    <lineage>
        <taxon>Bacteria</taxon>
        <taxon>Pseudomonadati</taxon>
        <taxon>Pseudomonadota</taxon>
        <taxon>Gammaproteobacteria</taxon>
        <taxon>Cellvibrionales</taxon>
        <taxon>Halieaceae</taxon>
        <taxon>Kineobactrum</taxon>
    </lineage>
</organism>
<keyword evidence="1" id="KW-0732">Signal</keyword>
<proteinExistence type="predicted"/>
<dbReference type="Proteomes" id="UP000234845">
    <property type="component" value="Unassembled WGS sequence"/>
</dbReference>
<feature type="chain" id="PRO_5015008606" description="Cyclic nucleotide-binding domain-containing protein" evidence="1">
    <location>
        <begin position="25"/>
        <end position="181"/>
    </location>
</feature>
<comment type="caution">
    <text evidence="3">The sequence shown here is derived from an EMBL/GenBank/DDBJ whole genome shotgun (WGS) entry which is preliminary data.</text>
</comment>
<dbReference type="OrthoDB" id="198978at2"/>
<dbReference type="InterPro" id="IPR000595">
    <property type="entry name" value="cNMP-bd_dom"/>
</dbReference>
<dbReference type="EMBL" id="PKLZ01000010">
    <property type="protein sequence ID" value="PLW81832.1"/>
    <property type="molecule type" value="Genomic_DNA"/>
</dbReference>
<keyword evidence="4" id="KW-1185">Reference proteome</keyword>